<evidence type="ECO:0000256" key="1">
    <source>
        <dbReference type="SAM" id="MobiDB-lite"/>
    </source>
</evidence>
<dbReference type="Pfam" id="PF05406">
    <property type="entry name" value="WGR"/>
    <property type="match status" value="1"/>
</dbReference>
<feature type="compositionally biased region" description="Acidic residues" evidence="1">
    <location>
        <begin position="195"/>
        <end position="212"/>
    </location>
</feature>
<protein>
    <recommendedName>
        <fullName evidence="2">WGR domain-containing protein</fullName>
    </recommendedName>
</protein>
<dbReference type="SUPFAM" id="SSF142921">
    <property type="entry name" value="WGR domain-like"/>
    <property type="match status" value="1"/>
</dbReference>
<dbReference type="PROSITE" id="PS51977">
    <property type="entry name" value="WGR"/>
    <property type="match status" value="1"/>
</dbReference>
<name>A0A2P1PWL4_9GAMM</name>
<dbReference type="AlphaFoldDB" id="A0A2P1PWL4"/>
<dbReference type="Gene3D" id="2.20.140.10">
    <property type="entry name" value="WGR domain"/>
    <property type="match status" value="1"/>
</dbReference>
<evidence type="ECO:0000259" key="2">
    <source>
        <dbReference type="PROSITE" id="PS51977"/>
    </source>
</evidence>
<dbReference type="InterPro" id="IPR049809">
    <property type="entry name" value="YehF/YfeS-like_WGR"/>
</dbReference>
<organism evidence="3 4">
    <name type="scientific">Ahniella affigens</name>
    <dbReference type="NCBI Taxonomy" id="2021234"/>
    <lineage>
        <taxon>Bacteria</taxon>
        <taxon>Pseudomonadati</taxon>
        <taxon>Pseudomonadota</taxon>
        <taxon>Gammaproteobacteria</taxon>
        <taxon>Lysobacterales</taxon>
        <taxon>Rhodanobacteraceae</taxon>
        <taxon>Ahniella</taxon>
    </lineage>
</organism>
<reference evidence="3 4" key="2">
    <citation type="submission" date="2018-03" db="EMBL/GenBank/DDBJ databases">
        <authorList>
            <person name="Keele B.F."/>
        </authorList>
    </citation>
    <scope>NUCLEOTIDE SEQUENCE [LARGE SCALE GENOMIC DNA]</scope>
    <source>
        <strain evidence="3 4">D13</strain>
    </source>
</reference>
<dbReference type="EMBL" id="CP027860">
    <property type="protein sequence ID" value="AVP99233.1"/>
    <property type="molecule type" value="Genomic_DNA"/>
</dbReference>
<evidence type="ECO:0000313" key="3">
    <source>
        <dbReference type="EMBL" id="AVP99233.1"/>
    </source>
</evidence>
<dbReference type="InterPro" id="IPR036930">
    <property type="entry name" value="WGR_dom_sf"/>
</dbReference>
<reference evidence="3 4" key="1">
    <citation type="submission" date="2018-03" db="EMBL/GenBank/DDBJ databases">
        <title>Ahniella affigens gen. nov., sp. nov., a gammaproteobacterium isolated from sandy soil near a stream.</title>
        <authorList>
            <person name="Ko Y."/>
            <person name="Kim J.-H."/>
        </authorList>
    </citation>
    <scope>NUCLEOTIDE SEQUENCE [LARGE SCALE GENOMIC DNA]</scope>
    <source>
        <strain evidence="3 4">D13</strain>
    </source>
</reference>
<dbReference type="KEGG" id="xba:C7S18_19610"/>
<evidence type="ECO:0000313" key="4">
    <source>
        <dbReference type="Proteomes" id="UP000241074"/>
    </source>
</evidence>
<dbReference type="SMART" id="SM00773">
    <property type="entry name" value="WGR"/>
    <property type="match status" value="1"/>
</dbReference>
<dbReference type="OrthoDB" id="9155636at2"/>
<dbReference type="CDD" id="cd07996">
    <property type="entry name" value="WGR_MMR_like"/>
    <property type="match status" value="1"/>
</dbReference>
<proteinExistence type="predicted"/>
<dbReference type="InterPro" id="IPR008893">
    <property type="entry name" value="WGR_domain"/>
</dbReference>
<dbReference type="RefSeq" id="WP_106893153.1">
    <property type="nucleotide sequence ID" value="NZ_CP027860.1"/>
</dbReference>
<keyword evidence="4" id="KW-1185">Reference proteome</keyword>
<feature type="domain" description="WGR" evidence="2">
    <location>
        <begin position="1"/>
        <end position="80"/>
    </location>
</feature>
<feature type="region of interest" description="Disordered" evidence="1">
    <location>
        <begin position="195"/>
        <end position="214"/>
    </location>
</feature>
<gene>
    <name evidence="3" type="ORF">C7S18_19610</name>
</gene>
<accession>A0A2P1PWL4</accession>
<dbReference type="Proteomes" id="UP000241074">
    <property type="component" value="Chromosome"/>
</dbReference>
<sequence length="236" mass="26952">MKRTFYLQDDQSNKFWNIECRGNTIITENGRIGAKPRLTQKNFESPDAALRAVARDIHEKRKKGYLEGDASSLPPHSKRLPPRLVRINHDDYKARYVGKLKDGSQFFLTFPFEPRLEGRKGGNYIALYRFDEYGALLEAEIFDEKQEGLTTESAVDAFTERLLERLGPHTFQDISVTPFSVSAFGLEFGLIFDPGDDDTDDAGEDDDDDDDPSIWVTVEPGNYMAFYPPWDGEYDT</sequence>